<dbReference type="AlphaFoldDB" id="A0A197JET1"/>
<gene>
    <name evidence="1" type="ORF">K457DRAFT_58621</name>
</gene>
<evidence type="ECO:0008006" key="3">
    <source>
        <dbReference type="Google" id="ProtNLM"/>
    </source>
</evidence>
<dbReference type="EMBL" id="KV442117">
    <property type="protein sequence ID" value="OAQ23518.1"/>
    <property type="molecule type" value="Genomic_DNA"/>
</dbReference>
<accession>A0A197JET1</accession>
<name>A0A197JET1_9FUNG</name>
<evidence type="ECO:0000313" key="2">
    <source>
        <dbReference type="Proteomes" id="UP000078512"/>
    </source>
</evidence>
<dbReference type="Proteomes" id="UP000078512">
    <property type="component" value="Unassembled WGS sequence"/>
</dbReference>
<keyword evidence="2" id="KW-1185">Reference proteome</keyword>
<feature type="non-terminal residue" evidence="1">
    <location>
        <position position="1"/>
    </location>
</feature>
<organism evidence="1 2">
    <name type="scientific">Linnemannia elongata AG-77</name>
    <dbReference type="NCBI Taxonomy" id="1314771"/>
    <lineage>
        <taxon>Eukaryota</taxon>
        <taxon>Fungi</taxon>
        <taxon>Fungi incertae sedis</taxon>
        <taxon>Mucoromycota</taxon>
        <taxon>Mortierellomycotina</taxon>
        <taxon>Mortierellomycetes</taxon>
        <taxon>Mortierellales</taxon>
        <taxon>Mortierellaceae</taxon>
        <taxon>Linnemannia</taxon>
    </lineage>
</organism>
<proteinExistence type="predicted"/>
<feature type="non-terminal residue" evidence="1">
    <location>
        <position position="97"/>
    </location>
</feature>
<protein>
    <recommendedName>
        <fullName evidence="3">DDE-1 domain-containing protein</fullName>
    </recommendedName>
</protein>
<sequence>WPSRMRQEYGIAYRRLRGEVASVDTLAITGRMDKIREISSGFELDDIYNCDETDMYLKEPSTLLYTIEELASGAKPERGTGSQVSILFCVNASGSSL</sequence>
<evidence type="ECO:0000313" key="1">
    <source>
        <dbReference type="EMBL" id="OAQ23518.1"/>
    </source>
</evidence>
<dbReference type="OrthoDB" id="2447222at2759"/>
<reference evidence="1 2" key="1">
    <citation type="submission" date="2016-05" db="EMBL/GenBank/DDBJ databases">
        <title>Genome sequencing reveals origins of a unique bacterial endosymbiosis in the earliest lineages of terrestrial Fungi.</title>
        <authorList>
            <consortium name="DOE Joint Genome Institute"/>
            <person name="Uehling J."/>
            <person name="Gryganskyi A."/>
            <person name="Hameed K."/>
            <person name="Tschaplinski T."/>
            <person name="Misztal P."/>
            <person name="Wu S."/>
            <person name="Desiro A."/>
            <person name="Vande Pol N."/>
            <person name="Du Z.-Y."/>
            <person name="Zienkiewicz A."/>
            <person name="Zienkiewicz K."/>
            <person name="Morin E."/>
            <person name="Tisserant E."/>
            <person name="Splivallo R."/>
            <person name="Hainaut M."/>
            <person name="Henrissat B."/>
            <person name="Ohm R."/>
            <person name="Kuo A."/>
            <person name="Yan J."/>
            <person name="Lipzen A."/>
            <person name="Nolan M."/>
            <person name="Labutti K."/>
            <person name="Barry K."/>
            <person name="Goldstein A."/>
            <person name="Labbe J."/>
            <person name="Schadt C."/>
            <person name="Tuskan G."/>
            <person name="Grigoriev I."/>
            <person name="Martin F."/>
            <person name="Vilgalys R."/>
            <person name="Bonito G."/>
        </authorList>
    </citation>
    <scope>NUCLEOTIDE SEQUENCE [LARGE SCALE GENOMIC DNA]</scope>
    <source>
        <strain evidence="1 2">AG-77</strain>
    </source>
</reference>